<feature type="transmembrane region" description="Helical" evidence="11">
    <location>
        <begin position="360"/>
        <end position="378"/>
    </location>
</feature>
<comment type="subcellular location">
    <subcellularLocation>
        <location evidence="1">Membrane</location>
        <topology evidence="1">Multi-pass membrane protein</topology>
    </subcellularLocation>
</comment>
<evidence type="ECO:0000256" key="5">
    <source>
        <dbReference type="ARBA" id="ARBA00023065"/>
    </source>
</evidence>
<dbReference type="CDD" id="cd00400">
    <property type="entry name" value="Voltage_gated_ClC"/>
    <property type="match status" value="1"/>
</dbReference>
<keyword evidence="4 11" id="KW-1133">Transmembrane helix</keyword>
<dbReference type="EMBL" id="WBUI01000001">
    <property type="protein sequence ID" value="KAB2935528.1"/>
    <property type="molecule type" value="Genomic_DNA"/>
</dbReference>
<dbReference type="InterPro" id="IPR000644">
    <property type="entry name" value="CBS_dom"/>
</dbReference>
<evidence type="ECO:0000259" key="12">
    <source>
        <dbReference type="PROSITE" id="PS51371"/>
    </source>
</evidence>
<dbReference type="InterPro" id="IPR014743">
    <property type="entry name" value="Cl-channel_core"/>
</dbReference>
<evidence type="ECO:0000256" key="2">
    <source>
        <dbReference type="ARBA" id="ARBA00022448"/>
    </source>
</evidence>
<dbReference type="PANTHER" id="PTHR43427">
    <property type="entry name" value="CHLORIDE CHANNEL PROTEIN CLC-E"/>
    <property type="match status" value="1"/>
</dbReference>
<keyword evidence="7" id="KW-0869">Chloride channel</keyword>
<proteinExistence type="predicted"/>
<feature type="transmembrane region" description="Helical" evidence="11">
    <location>
        <begin position="418"/>
        <end position="439"/>
    </location>
</feature>
<dbReference type="SUPFAM" id="SSF81340">
    <property type="entry name" value="Clc chloride channel"/>
    <property type="match status" value="1"/>
</dbReference>
<sequence length="592" mass="64157">MLLRIGQRLYARLRVTSPLHVYLYAILIGLTTGLFGLLFNHILHLVRDAIFLHGIGLSLPNPRGEGVAGLAVVPFSPYLLFIAPAIGGLFSGVVTTYFCHDARGGGTDAIIRAFHSEGGRIGGRVPFFKSLATIFTVGFGGSAGKEGPIMQIGAGIGSFFGKILNVGDRAHRSMMLAGVAAGLATVFRAPFGGALTAVEVVYREDIESDSLLPAILSAVSAYMVVRAFQADAAMFVVPPVHLNTFYELLFYVLLGLVCVGTGYLFTAYFRLVRRVFESWNVHPILKPAAGGLVVGLAAVFFHDSIGDGLGVLQEVILGRRPDAEWWGVAGFFLFLAGLKIITTSFTVATGGSGGVFTPSLFIGGMLGGSVGVVAQHFFPELQISVVSFIMVGMGGFFIGVAHAPIAGMVMVCDMVGNYTLLPALMIVSVLSTVISRFSIYEGQVENRFHSPAHYWDMNLNLLSQMKIASFTNLLRHITLVEPRRLVHEVEQDALELKATDFVVVGKGGAYEGICSLRHFRHTPETEELRTLLTVADVAREVRPLRLTDTFSDALQVMMENEIDKAAVIGDRDEVLGYLRFVDIMKAYNQRVR</sequence>
<keyword evidence="9" id="KW-0407">Ion channel</keyword>
<dbReference type="PROSITE" id="PS51371">
    <property type="entry name" value="CBS"/>
    <property type="match status" value="1"/>
</dbReference>
<evidence type="ECO:0000256" key="10">
    <source>
        <dbReference type="PROSITE-ProRule" id="PRU00703"/>
    </source>
</evidence>
<dbReference type="CDD" id="cd02205">
    <property type="entry name" value="CBS_pair_SF"/>
    <property type="match status" value="1"/>
</dbReference>
<dbReference type="Pfam" id="PF00654">
    <property type="entry name" value="Voltage_CLC"/>
    <property type="match status" value="1"/>
</dbReference>
<reference evidence="13 14" key="1">
    <citation type="submission" date="2019-10" db="EMBL/GenBank/DDBJ databases">
        <title>Extracellular Electron Transfer in a Candidatus Methanoperedens spp. Enrichment Culture.</title>
        <authorList>
            <person name="Berger S."/>
            <person name="Rangel Shaw D."/>
            <person name="Berben T."/>
            <person name="In 'T Zandt M."/>
            <person name="Frank J."/>
            <person name="Reimann J."/>
            <person name="Jetten M.S.M."/>
            <person name="Welte C.U."/>
        </authorList>
    </citation>
    <scope>NUCLEOTIDE SEQUENCE [LARGE SCALE GENOMIC DNA]</scope>
    <source>
        <strain evidence="13">SB12</strain>
    </source>
</reference>
<feature type="transmembrane region" description="Helical" evidence="11">
    <location>
        <begin position="78"/>
        <end position="99"/>
    </location>
</feature>
<feature type="transmembrane region" description="Helical" evidence="11">
    <location>
        <begin position="325"/>
        <end position="348"/>
    </location>
</feature>
<feature type="transmembrane region" description="Helical" evidence="11">
    <location>
        <begin position="248"/>
        <end position="272"/>
    </location>
</feature>
<dbReference type="Gene3D" id="1.10.3080.10">
    <property type="entry name" value="Clc chloride channel"/>
    <property type="match status" value="1"/>
</dbReference>
<evidence type="ECO:0000313" key="14">
    <source>
        <dbReference type="Proteomes" id="UP000460298"/>
    </source>
</evidence>
<dbReference type="GO" id="GO:0005254">
    <property type="term" value="F:chloride channel activity"/>
    <property type="evidence" value="ECO:0007669"/>
    <property type="project" value="UniProtKB-KW"/>
</dbReference>
<accession>A0A833H601</accession>
<keyword evidence="2" id="KW-0813">Transport</keyword>
<evidence type="ECO:0000256" key="7">
    <source>
        <dbReference type="ARBA" id="ARBA00023173"/>
    </source>
</evidence>
<keyword evidence="5" id="KW-0406">Ion transport</keyword>
<evidence type="ECO:0000313" key="13">
    <source>
        <dbReference type="EMBL" id="KAB2935528.1"/>
    </source>
</evidence>
<dbReference type="InterPro" id="IPR046342">
    <property type="entry name" value="CBS_dom_sf"/>
</dbReference>
<evidence type="ECO:0000256" key="3">
    <source>
        <dbReference type="ARBA" id="ARBA00022692"/>
    </source>
</evidence>
<feature type="transmembrane region" description="Helical" evidence="11">
    <location>
        <begin position="211"/>
        <end position="228"/>
    </location>
</feature>
<dbReference type="Gene3D" id="3.10.580.10">
    <property type="entry name" value="CBS-domain"/>
    <property type="match status" value="1"/>
</dbReference>
<dbReference type="InterPro" id="IPR050368">
    <property type="entry name" value="ClC-type_chloride_channel"/>
</dbReference>
<feature type="domain" description="CBS" evidence="12">
    <location>
        <begin position="537"/>
        <end position="592"/>
    </location>
</feature>
<feature type="transmembrane region" description="Helical" evidence="11">
    <location>
        <begin position="21"/>
        <end position="43"/>
    </location>
</feature>
<feature type="transmembrane region" description="Helical" evidence="11">
    <location>
        <begin position="384"/>
        <end position="406"/>
    </location>
</feature>
<name>A0A833H601_9LEPT</name>
<dbReference type="InterPro" id="IPR001807">
    <property type="entry name" value="ClC"/>
</dbReference>
<evidence type="ECO:0000256" key="11">
    <source>
        <dbReference type="SAM" id="Phobius"/>
    </source>
</evidence>
<evidence type="ECO:0000256" key="1">
    <source>
        <dbReference type="ARBA" id="ARBA00004141"/>
    </source>
</evidence>
<organism evidence="13 14">
    <name type="scientific">Leptonema illini</name>
    <dbReference type="NCBI Taxonomy" id="183"/>
    <lineage>
        <taxon>Bacteria</taxon>
        <taxon>Pseudomonadati</taxon>
        <taxon>Spirochaetota</taxon>
        <taxon>Spirochaetia</taxon>
        <taxon>Leptospirales</taxon>
        <taxon>Leptospiraceae</taxon>
        <taxon>Leptonema</taxon>
    </lineage>
</organism>
<protein>
    <submittedName>
        <fullName evidence="13">Chloride channel protein</fullName>
    </submittedName>
</protein>
<dbReference type="Proteomes" id="UP000460298">
    <property type="component" value="Unassembled WGS sequence"/>
</dbReference>
<dbReference type="PANTHER" id="PTHR43427:SF6">
    <property type="entry name" value="CHLORIDE CHANNEL PROTEIN CLC-E"/>
    <property type="match status" value="1"/>
</dbReference>
<dbReference type="FunFam" id="1.10.3080.10:FF:000018">
    <property type="entry name" value="Chloride transporter, ClC family"/>
    <property type="match status" value="1"/>
</dbReference>
<dbReference type="AlphaFoldDB" id="A0A833H601"/>
<evidence type="ECO:0000256" key="8">
    <source>
        <dbReference type="ARBA" id="ARBA00023214"/>
    </source>
</evidence>
<keyword evidence="6 11" id="KW-0472">Membrane</keyword>
<evidence type="ECO:0000256" key="9">
    <source>
        <dbReference type="ARBA" id="ARBA00023303"/>
    </source>
</evidence>
<dbReference type="GO" id="GO:0034707">
    <property type="term" value="C:chloride channel complex"/>
    <property type="evidence" value="ECO:0007669"/>
    <property type="project" value="UniProtKB-KW"/>
</dbReference>
<comment type="caution">
    <text evidence="13">The sequence shown here is derived from an EMBL/GenBank/DDBJ whole genome shotgun (WGS) entry which is preliminary data.</text>
</comment>
<keyword evidence="3 11" id="KW-0812">Transmembrane</keyword>
<feature type="transmembrane region" description="Helical" evidence="11">
    <location>
        <begin position="284"/>
        <end position="305"/>
    </location>
</feature>
<keyword evidence="8" id="KW-0868">Chloride</keyword>
<dbReference type="SUPFAM" id="SSF54631">
    <property type="entry name" value="CBS-domain pair"/>
    <property type="match status" value="1"/>
</dbReference>
<evidence type="ECO:0000256" key="4">
    <source>
        <dbReference type="ARBA" id="ARBA00022989"/>
    </source>
</evidence>
<evidence type="ECO:0000256" key="6">
    <source>
        <dbReference type="ARBA" id="ARBA00023136"/>
    </source>
</evidence>
<dbReference type="PRINTS" id="PR00762">
    <property type="entry name" value="CLCHANNEL"/>
</dbReference>
<keyword evidence="10" id="KW-0129">CBS domain</keyword>
<gene>
    <name evidence="13" type="ORF">F9K24_02010</name>
</gene>